<evidence type="ECO:0000256" key="3">
    <source>
        <dbReference type="ARBA" id="ARBA00022452"/>
    </source>
</evidence>
<evidence type="ECO:0000256" key="7">
    <source>
        <dbReference type="ARBA" id="ARBA00023065"/>
    </source>
</evidence>
<evidence type="ECO:0000256" key="4">
    <source>
        <dbReference type="ARBA" id="ARBA00022496"/>
    </source>
</evidence>
<keyword evidence="9 11" id="KW-0472">Membrane</keyword>
<feature type="domain" description="TonB-dependent receptor-like beta-barrel" evidence="14">
    <location>
        <begin position="254"/>
        <end position="692"/>
    </location>
</feature>
<evidence type="ECO:0000256" key="1">
    <source>
        <dbReference type="ARBA" id="ARBA00004571"/>
    </source>
</evidence>
<accession>A0A2A4FNL0</accession>
<keyword evidence="6" id="KW-0408">Iron</keyword>
<dbReference type="EMBL" id="NWUF01000038">
    <property type="protein sequence ID" value="PCE39993.1"/>
    <property type="molecule type" value="Genomic_DNA"/>
</dbReference>
<evidence type="ECO:0000256" key="2">
    <source>
        <dbReference type="ARBA" id="ARBA00022448"/>
    </source>
</evidence>
<dbReference type="Gene3D" id="2.40.170.20">
    <property type="entry name" value="TonB-dependent receptor, beta-barrel domain"/>
    <property type="match status" value="1"/>
</dbReference>
<feature type="signal peptide" evidence="13">
    <location>
        <begin position="1"/>
        <end position="21"/>
    </location>
</feature>
<name>A0A2A4FNL0_9SPHN</name>
<keyword evidence="10 11" id="KW-0998">Cell outer membrane</keyword>
<dbReference type="AlphaFoldDB" id="A0A2A4FNL0"/>
<feature type="domain" description="TonB-dependent receptor plug" evidence="15">
    <location>
        <begin position="56"/>
        <end position="161"/>
    </location>
</feature>
<comment type="caution">
    <text evidence="16">The sequence shown here is derived from an EMBL/GenBank/DDBJ whole genome shotgun (WGS) entry which is preliminary data.</text>
</comment>
<keyword evidence="4" id="KW-0410">Iron transport</keyword>
<comment type="similarity">
    <text evidence="11 12">Belongs to the TonB-dependent receptor family.</text>
</comment>
<dbReference type="SUPFAM" id="SSF56935">
    <property type="entry name" value="Porins"/>
    <property type="match status" value="1"/>
</dbReference>
<dbReference type="InterPro" id="IPR012910">
    <property type="entry name" value="Plug_dom"/>
</dbReference>
<evidence type="ECO:0000256" key="8">
    <source>
        <dbReference type="ARBA" id="ARBA00023077"/>
    </source>
</evidence>
<dbReference type="PROSITE" id="PS52016">
    <property type="entry name" value="TONB_DEPENDENT_REC_3"/>
    <property type="match status" value="1"/>
</dbReference>
<dbReference type="InterPro" id="IPR036942">
    <property type="entry name" value="Beta-barrel_TonB_sf"/>
</dbReference>
<reference evidence="16 17" key="1">
    <citation type="submission" date="2017-09" db="EMBL/GenBank/DDBJ databases">
        <title>The Catabolism of 3,6-Dichlorosalicylic acid is Initiated by the Cytochrome P450 Monooxygenase DsmABC in Rhizorhabdus dicambivorans Ndbn-20.</title>
        <authorList>
            <person name="Na L."/>
        </authorList>
    </citation>
    <scope>NUCLEOTIDE SEQUENCE [LARGE SCALE GENOMIC DNA]</scope>
    <source>
        <strain evidence="16 17">Ndbn-20m</strain>
    </source>
</reference>
<evidence type="ECO:0000256" key="12">
    <source>
        <dbReference type="RuleBase" id="RU003357"/>
    </source>
</evidence>
<evidence type="ECO:0000256" key="13">
    <source>
        <dbReference type="SAM" id="SignalP"/>
    </source>
</evidence>
<evidence type="ECO:0000313" key="16">
    <source>
        <dbReference type="EMBL" id="PCE39993.1"/>
    </source>
</evidence>
<comment type="subcellular location">
    <subcellularLocation>
        <location evidence="1 11">Cell outer membrane</location>
        <topology evidence="1 11">Multi-pass membrane protein</topology>
    </subcellularLocation>
</comment>
<evidence type="ECO:0000256" key="6">
    <source>
        <dbReference type="ARBA" id="ARBA00023004"/>
    </source>
</evidence>
<dbReference type="KEGG" id="rdi:CMV14_10005"/>
<dbReference type="GO" id="GO:0006826">
    <property type="term" value="P:iron ion transport"/>
    <property type="evidence" value="ECO:0007669"/>
    <property type="project" value="UniProtKB-KW"/>
</dbReference>
<keyword evidence="8 12" id="KW-0798">TonB box</keyword>
<dbReference type="Pfam" id="PF00593">
    <property type="entry name" value="TonB_dep_Rec_b-barrel"/>
    <property type="match status" value="1"/>
</dbReference>
<keyword evidence="7" id="KW-0406">Ion transport</keyword>
<feature type="chain" id="PRO_5012901288" evidence="13">
    <location>
        <begin position="22"/>
        <end position="726"/>
    </location>
</feature>
<evidence type="ECO:0000256" key="11">
    <source>
        <dbReference type="PROSITE-ProRule" id="PRU01360"/>
    </source>
</evidence>
<dbReference type="InterPro" id="IPR000531">
    <property type="entry name" value="Beta-barrel_TonB"/>
</dbReference>
<keyword evidence="2 11" id="KW-0813">Transport</keyword>
<evidence type="ECO:0000259" key="15">
    <source>
        <dbReference type="Pfam" id="PF07715"/>
    </source>
</evidence>
<organism evidence="16 17">
    <name type="scientific">Rhizorhabdus dicambivorans</name>
    <dbReference type="NCBI Taxonomy" id="1850238"/>
    <lineage>
        <taxon>Bacteria</taxon>
        <taxon>Pseudomonadati</taxon>
        <taxon>Pseudomonadota</taxon>
        <taxon>Alphaproteobacteria</taxon>
        <taxon>Sphingomonadales</taxon>
        <taxon>Sphingomonadaceae</taxon>
        <taxon>Rhizorhabdus</taxon>
    </lineage>
</organism>
<evidence type="ECO:0000313" key="17">
    <source>
        <dbReference type="Proteomes" id="UP000218934"/>
    </source>
</evidence>
<dbReference type="InterPro" id="IPR039426">
    <property type="entry name" value="TonB-dep_rcpt-like"/>
</dbReference>
<gene>
    <name evidence="16" type="ORF">COO09_22625</name>
</gene>
<protein>
    <submittedName>
        <fullName evidence="16">TonB-dependent receptor</fullName>
    </submittedName>
</protein>
<proteinExistence type="inferred from homology"/>
<dbReference type="PANTHER" id="PTHR32552:SF81">
    <property type="entry name" value="TONB-DEPENDENT OUTER MEMBRANE RECEPTOR"/>
    <property type="match status" value="1"/>
</dbReference>
<keyword evidence="13" id="KW-0732">Signal</keyword>
<dbReference type="RefSeq" id="WP_083216126.1">
    <property type="nucleotide sequence ID" value="NZ_CP023449.1"/>
</dbReference>
<evidence type="ECO:0000256" key="9">
    <source>
        <dbReference type="ARBA" id="ARBA00023136"/>
    </source>
</evidence>
<keyword evidence="17" id="KW-1185">Reference proteome</keyword>
<dbReference type="GO" id="GO:0009279">
    <property type="term" value="C:cell outer membrane"/>
    <property type="evidence" value="ECO:0007669"/>
    <property type="project" value="UniProtKB-SubCell"/>
</dbReference>
<evidence type="ECO:0000256" key="5">
    <source>
        <dbReference type="ARBA" id="ARBA00022692"/>
    </source>
</evidence>
<dbReference type="Pfam" id="PF07715">
    <property type="entry name" value="Plug"/>
    <property type="match status" value="1"/>
</dbReference>
<keyword evidence="16" id="KW-0675">Receptor</keyword>
<keyword evidence="3 11" id="KW-1134">Transmembrane beta strand</keyword>
<evidence type="ECO:0000256" key="10">
    <source>
        <dbReference type="ARBA" id="ARBA00023237"/>
    </source>
</evidence>
<dbReference type="PANTHER" id="PTHR32552">
    <property type="entry name" value="FERRICHROME IRON RECEPTOR-RELATED"/>
    <property type="match status" value="1"/>
</dbReference>
<dbReference type="CDD" id="cd01347">
    <property type="entry name" value="ligand_gated_channel"/>
    <property type="match status" value="1"/>
</dbReference>
<keyword evidence="5 11" id="KW-0812">Transmembrane</keyword>
<evidence type="ECO:0000259" key="14">
    <source>
        <dbReference type="Pfam" id="PF00593"/>
    </source>
</evidence>
<sequence length="726" mass="78562">MRFGKAPFLCGIGLLAVPASAWGQDAGVRPSSEAQAAAANAIGDIIVTANRREERLQTVPTAITAVRGSTLQQSGINNLRDLTQIAPGLTLTRASNAYQPFIRGVGTRNSSVGDEPNVSVYVDGVYQPEMAATAVDLVGIERIEVLRGPQGTLFGRNATGGLINVITADPSYETQGTIFASYGRFNEATGKLYVTTGLADNVAVNLSAFGTRTDGYLRDVVRNKRVGGRDGFLFRGKLLLEPTEDARIILALSYSDVTDPSNEYRNAYTGNTSGRTVAGAVIPTAPWRVTMTAEPDIGSKQFNASLRTSFDLGGTVLETTSGYQSTRSRNSQTDDDFTSADILRIPSRNHSDYFSQEVRLLSSDGGPFKWIVGGYAFIGKGKFDQILLVSRGAVTQRSEGSQKTRSFSGFGEGTLEFSPGWFLLAGARYTTDLRIFNGRSFTGAGALISSVSDARKRSNAPTYRASLRRDFGATNVYASYSRGFKSGTYNSGAVSRNVVRPEKLDAYEIGIKSNPLSTLQTNLSVFHYDYRDIQLTGRDPVSSLTVLTNAARARINGAELEVTFAPTSALRLSGNVAYLDARYKSFPAAQVFNPIRDAAGNPTLTGNVGSIQDVSGNRMFRAPEWTFSLNADYTVETGAGDFGINGNFFRSSRFYFDTNNRTYQPAYNRLNGELSFTPADSNIRLALFGRNLTNAVVYGWITQTANGDGASYLEPRTYGVSALYKF</sequence>
<dbReference type="OrthoDB" id="7463630at2"/>
<dbReference type="Proteomes" id="UP000218934">
    <property type="component" value="Unassembled WGS sequence"/>
</dbReference>